<sequence>MTLGNLGHLLVILSFVTALVATYAYLRVTLLRTDSLELSSWKRFARGAFYVHVAAILGVCATLYTIIYGHHFEYHYAWSHSSKALPWYYMISCFWEGQEGSFMLWMFWQAILGVVLIQTNKLWEAPMMTVYTLVQAFLTSMILGVIIPGIDFKIGSTPFLTMREAMPDLQVWAMNPNFVPKDGNGLNPLLQNYWMVIHPPTLFLGFALTLVPFAYLMAGLWRKQVIEWLRPALPWMLLTGVILGVGILMGGYWAYETLSFNSYWSWDPVENAVYVPWLVGIAALHTMIIAKKNASALKASVILVIAQFILILYSTFLTRSGILGNSSVHSFTDLGLSGQLLLYLLAFIAVSVIISARAWKLLPTDAEEVSTYSREFWLFIGATVICLASFQVIIPTSIPVWNKIVESFGGVSKLAPPTDAITYYTKFQLWFFAVIAILTGIGQYFWWKRVQKGKMQDLLTPVWITLFITAILITFGGINKLPYIALLTASVFALVANMTIILGVLKGSYRLSGGAITHIGVALMLIGILWSSGYQKVVSLNGSGLLISKEDFFTKDDNRENKENVLLWLGQSTRMGDYLLTYRGPRTEIRDVPQYVPSSWLDIIEGDFHAVCLRDITIGEKTYHKKGDTVAVYPENVFYEVEYREPTGRITTLFPRVQFNERMGMVTSPDIKRELNKDLYSYAMIGSNPGDAEEWSPTENFRVALQDTFFVNDYVAVLESVTRTNAVEGVALNPNDIAVKAQIKILDKEREYYVAPTFAINQDRMVMRKPEVSEELGLRIQFMEIDPKTGTFSFDANSKQRDYIVMKAVEKPLINVLWIGTLILVVGFTMSTLRRFREFRLIRDKGVELEKVLD</sequence>
<name>A0A7W5ZM35_9BACT</name>
<dbReference type="Proteomes" id="UP000541352">
    <property type="component" value="Unassembled WGS sequence"/>
</dbReference>
<proteinExistence type="inferred from homology"/>
<comment type="similarity">
    <text evidence="1">Belongs to the CcmF/CycK/Ccl1/NrfE/CcsA family.</text>
</comment>
<evidence type="ECO:0000313" key="6">
    <source>
        <dbReference type="EMBL" id="MBB3839795.1"/>
    </source>
</evidence>
<evidence type="ECO:0000313" key="7">
    <source>
        <dbReference type="Proteomes" id="UP000541352"/>
    </source>
</evidence>
<dbReference type="GO" id="GO:0016020">
    <property type="term" value="C:membrane"/>
    <property type="evidence" value="ECO:0007669"/>
    <property type="project" value="InterPro"/>
</dbReference>
<feature type="transmembrane region" description="Helical" evidence="3">
    <location>
        <begin position="129"/>
        <end position="150"/>
    </location>
</feature>
<dbReference type="Pfam" id="PF01578">
    <property type="entry name" value="Cytochrom_C_asm"/>
    <property type="match status" value="1"/>
</dbReference>
<feature type="transmembrane region" description="Helical" evidence="3">
    <location>
        <begin position="458"/>
        <end position="478"/>
    </location>
</feature>
<feature type="transmembrane region" description="Helical" evidence="3">
    <location>
        <begin position="511"/>
        <end position="530"/>
    </location>
</feature>
<dbReference type="Pfam" id="PF16327">
    <property type="entry name" value="CcmF_C"/>
    <property type="match status" value="1"/>
</dbReference>
<protein>
    <submittedName>
        <fullName evidence="6">Cytochrome c-type biogenesis protein CcmF</fullName>
    </submittedName>
</protein>
<dbReference type="RefSeq" id="WP_183976351.1">
    <property type="nucleotide sequence ID" value="NZ_JACIBY010000008.1"/>
</dbReference>
<evidence type="ECO:0000256" key="1">
    <source>
        <dbReference type="ARBA" id="ARBA00009186"/>
    </source>
</evidence>
<feature type="domain" description="Cytochrome c assembly protein" evidence="4">
    <location>
        <begin position="98"/>
        <end position="320"/>
    </location>
</feature>
<feature type="transmembrane region" description="Helical" evidence="3">
    <location>
        <begin position="233"/>
        <end position="254"/>
    </location>
</feature>
<evidence type="ECO:0000259" key="5">
    <source>
        <dbReference type="Pfam" id="PF16327"/>
    </source>
</evidence>
<feature type="transmembrane region" description="Helical" evidence="3">
    <location>
        <begin position="484"/>
        <end position="504"/>
    </location>
</feature>
<accession>A0A7W5ZM35</accession>
<feature type="transmembrane region" description="Helical" evidence="3">
    <location>
        <begin position="427"/>
        <end position="446"/>
    </location>
</feature>
<reference evidence="6 7" key="1">
    <citation type="submission" date="2020-08" db="EMBL/GenBank/DDBJ databases">
        <title>Genomic Encyclopedia of Type Strains, Phase IV (KMG-IV): sequencing the most valuable type-strain genomes for metagenomic binning, comparative biology and taxonomic classification.</title>
        <authorList>
            <person name="Goeker M."/>
        </authorList>
    </citation>
    <scope>NUCLEOTIDE SEQUENCE [LARGE SCALE GENOMIC DNA]</scope>
    <source>
        <strain evidence="6 7">DSM 17976</strain>
    </source>
</reference>
<keyword evidence="2" id="KW-0201">Cytochrome c-type biogenesis</keyword>
<feature type="transmembrane region" description="Helical" evidence="3">
    <location>
        <begin position="6"/>
        <end position="26"/>
    </location>
</feature>
<feature type="domain" description="Cytochrome c-type biogenesis protein CcmF C-terminal" evidence="5">
    <location>
        <begin position="341"/>
        <end position="536"/>
    </location>
</feature>
<dbReference type="InterPro" id="IPR003567">
    <property type="entry name" value="Cyt_c_biogenesis"/>
</dbReference>
<comment type="caution">
    <text evidence="6">The sequence shown here is derived from an EMBL/GenBank/DDBJ whole genome shotgun (WGS) entry which is preliminary data.</text>
</comment>
<dbReference type="InterPro" id="IPR002541">
    <property type="entry name" value="Cyt_c_assembly"/>
</dbReference>
<evidence type="ECO:0000259" key="4">
    <source>
        <dbReference type="Pfam" id="PF01578"/>
    </source>
</evidence>
<dbReference type="PRINTS" id="PR01410">
    <property type="entry name" value="CCBIOGENESIS"/>
</dbReference>
<feature type="transmembrane region" description="Helical" evidence="3">
    <location>
        <begin position="87"/>
        <end position="117"/>
    </location>
</feature>
<feature type="transmembrane region" description="Helical" evidence="3">
    <location>
        <begin position="336"/>
        <end position="356"/>
    </location>
</feature>
<keyword evidence="3" id="KW-1133">Transmembrane helix</keyword>
<feature type="transmembrane region" description="Helical" evidence="3">
    <location>
        <begin position="813"/>
        <end position="833"/>
    </location>
</feature>
<dbReference type="PANTHER" id="PTHR43653">
    <property type="entry name" value="CYTOCHROME C ASSEMBLY PROTEIN-RELATED"/>
    <property type="match status" value="1"/>
</dbReference>
<evidence type="ECO:0000256" key="3">
    <source>
        <dbReference type="SAM" id="Phobius"/>
    </source>
</evidence>
<dbReference type="GO" id="GO:0017004">
    <property type="term" value="P:cytochrome complex assembly"/>
    <property type="evidence" value="ECO:0007669"/>
    <property type="project" value="UniProtKB-KW"/>
</dbReference>
<dbReference type="AlphaFoldDB" id="A0A7W5ZM35"/>
<feature type="transmembrane region" description="Helical" evidence="3">
    <location>
        <begin position="202"/>
        <end position="221"/>
    </location>
</feature>
<feature type="transmembrane region" description="Helical" evidence="3">
    <location>
        <begin position="297"/>
        <end position="316"/>
    </location>
</feature>
<evidence type="ECO:0000256" key="2">
    <source>
        <dbReference type="ARBA" id="ARBA00022748"/>
    </source>
</evidence>
<gene>
    <name evidence="6" type="ORF">FHS57_003806</name>
</gene>
<dbReference type="PANTHER" id="PTHR43653:SF1">
    <property type="entry name" value="CYTOCHROME C-TYPE BIOGENESIS PROTEIN CCMF"/>
    <property type="match status" value="1"/>
</dbReference>
<organism evidence="6 7">
    <name type="scientific">Runella defluvii</name>
    <dbReference type="NCBI Taxonomy" id="370973"/>
    <lineage>
        <taxon>Bacteria</taxon>
        <taxon>Pseudomonadati</taxon>
        <taxon>Bacteroidota</taxon>
        <taxon>Cytophagia</taxon>
        <taxon>Cytophagales</taxon>
        <taxon>Spirosomataceae</taxon>
        <taxon>Runella</taxon>
    </lineage>
</organism>
<feature type="transmembrane region" description="Helical" evidence="3">
    <location>
        <begin position="376"/>
        <end position="394"/>
    </location>
</feature>
<dbReference type="EMBL" id="JACIBY010000008">
    <property type="protein sequence ID" value="MBB3839795.1"/>
    <property type="molecule type" value="Genomic_DNA"/>
</dbReference>
<dbReference type="GO" id="GO:0015232">
    <property type="term" value="F:heme transmembrane transporter activity"/>
    <property type="evidence" value="ECO:0007669"/>
    <property type="project" value="InterPro"/>
</dbReference>
<keyword evidence="7" id="KW-1185">Reference proteome</keyword>
<feature type="transmembrane region" description="Helical" evidence="3">
    <location>
        <begin position="47"/>
        <end position="67"/>
    </location>
</feature>
<keyword evidence="3" id="KW-0812">Transmembrane</keyword>
<dbReference type="GO" id="GO:0020037">
    <property type="term" value="F:heme binding"/>
    <property type="evidence" value="ECO:0007669"/>
    <property type="project" value="InterPro"/>
</dbReference>
<feature type="transmembrane region" description="Helical" evidence="3">
    <location>
        <begin position="274"/>
        <end position="290"/>
    </location>
</feature>
<keyword evidence="3" id="KW-0472">Membrane</keyword>
<dbReference type="InterPro" id="IPR032523">
    <property type="entry name" value="CcmF_C"/>
</dbReference>